<evidence type="ECO:0000256" key="4">
    <source>
        <dbReference type="ARBA" id="ARBA00012738"/>
    </source>
</evidence>
<keyword evidence="6" id="KW-0436">Ligase</keyword>
<evidence type="ECO:0000256" key="1">
    <source>
        <dbReference type="ARBA" id="ARBA00004812"/>
    </source>
</evidence>
<comment type="pathway">
    <text evidence="2">Amino-acid biosynthesis; L-arginine biosynthesis; carbamoyl phosphate from bicarbonate: step 1/1.</text>
</comment>
<dbReference type="NCBIfam" id="TIGR01368">
    <property type="entry name" value="CPSaseIIsmall"/>
    <property type="match status" value="1"/>
</dbReference>
<evidence type="ECO:0000256" key="7">
    <source>
        <dbReference type="ARBA" id="ARBA00022605"/>
    </source>
</evidence>
<dbReference type="FunFam" id="3.50.30.20:FF:000001">
    <property type="entry name" value="Carbamoyl-phosphate synthase small chain"/>
    <property type="match status" value="1"/>
</dbReference>
<dbReference type="PRINTS" id="PR00096">
    <property type="entry name" value="GATASE"/>
</dbReference>
<evidence type="ECO:0000256" key="3">
    <source>
        <dbReference type="ARBA" id="ARBA00007800"/>
    </source>
</evidence>
<sequence length="429" mass="46866">MGTKAMELAVSNPLCCFASRTPTDRSPKVRAFTVRCSSPGAATALGLAERPWKTWDARLVLEDGSIWRAKSFGATGTQVGEVVFNTSLTGYQEILTDPSYAGQFVLMTNPHIGNTGVNFDDEESRQCFLAGLVIRSLSISTSNWRCAETLGDYLAERNIMGIYDVDTRAITRRLRQDGSLIGVLSTEESKADEELLDLSRSWNIVGVDLISGVSCKTPFEWIDKTKSDWDFNSNQRDGQAFHVVAYDFGIKHNILRRLASYGCKITVVPSTWPASETLKMKPDGVLFSNGPGDPSAVPYAVETVKQILGKAPVFGICMGHQLLGQALGGKTFKMKFGHHGGNHPVRNLRNGHVEISAQNHNYAVDPASLPKGVEVTHVNLNDGSCAGLAYPARNIMSLQYHPEASPGPHDSDNVFGEFIELMKRAKQNA</sequence>
<evidence type="ECO:0000256" key="12">
    <source>
        <dbReference type="ARBA" id="ARBA00043861"/>
    </source>
</evidence>
<dbReference type="InterPro" id="IPR017926">
    <property type="entry name" value="GATASE"/>
</dbReference>
<dbReference type="SUPFAM" id="SSF52317">
    <property type="entry name" value="Class I glutamine amidotransferase-like"/>
    <property type="match status" value="1"/>
</dbReference>
<comment type="similarity">
    <text evidence="3">Belongs to the CarA family.</text>
</comment>
<dbReference type="GO" id="GO:0005951">
    <property type="term" value="C:carbamoyl-phosphate synthase complex"/>
    <property type="evidence" value="ECO:0007669"/>
    <property type="project" value="TreeGrafter"/>
</dbReference>
<dbReference type="FunFam" id="3.40.50.880:FF:000034">
    <property type="entry name" value="carbamoyl-phosphate synthase small chain, chloroplastic"/>
    <property type="match status" value="1"/>
</dbReference>
<dbReference type="Gene3D" id="3.40.50.880">
    <property type="match status" value="1"/>
</dbReference>
<evidence type="ECO:0000256" key="11">
    <source>
        <dbReference type="ARBA" id="ARBA00022975"/>
    </source>
</evidence>
<dbReference type="CDD" id="cd01744">
    <property type="entry name" value="GATase1_CPSase"/>
    <property type="match status" value="1"/>
</dbReference>
<keyword evidence="19" id="KW-1185">Reference proteome</keyword>
<dbReference type="GO" id="GO:0006207">
    <property type="term" value="P:'de novo' pyrimidine nucleobase biosynthetic process"/>
    <property type="evidence" value="ECO:0007669"/>
    <property type="project" value="InterPro"/>
</dbReference>
<dbReference type="SMART" id="SM01097">
    <property type="entry name" value="CPSase_sm_chain"/>
    <property type="match status" value="1"/>
</dbReference>
<protein>
    <recommendedName>
        <fullName evidence="15">Carbamoyl phosphate synthase small chain, chloroplastic</fullName>
        <ecNumber evidence="4">6.3.5.5</ecNumber>
    </recommendedName>
    <alternativeName>
        <fullName evidence="16">Carbamoyl phosphate synthetase glutamine chain</fullName>
    </alternativeName>
</protein>
<dbReference type="Gene3D" id="3.50.30.20">
    <property type="entry name" value="Carbamoyl-phosphate synthase small subunit, N-terminal domain"/>
    <property type="match status" value="1"/>
</dbReference>
<comment type="pathway">
    <text evidence="1">Pyrimidine metabolism; UMP biosynthesis via de novo pathway; (S)-dihydroorotate from bicarbonate: step 1/3.</text>
</comment>
<dbReference type="HAMAP" id="MF_01209">
    <property type="entry name" value="CPSase_S_chain"/>
    <property type="match status" value="1"/>
</dbReference>
<evidence type="ECO:0000256" key="5">
    <source>
        <dbReference type="ARBA" id="ARBA00022571"/>
    </source>
</evidence>
<comment type="subunit">
    <text evidence="13">Heterodimer composed of 2 chains; the small (or glutamine) chain promotes the hydrolysis of glutamine to ammonia, which is used by the large (or ammonia) chain to synthesize carbamoyl phosphate.</text>
</comment>
<dbReference type="Pfam" id="PF00988">
    <property type="entry name" value="CPSase_sm_chain"/>
    <property type="match status" value="1"/>
</dbReference>
<evidence type="ECO:0000256" key="13">
    <source>
        <dbReference type="ARBA" id="ARBA00044031"/>
    </source>
</evidence>
<keyword evidence="7" id="KW-0028">Amino-acid biosynthesis</keyword>
<dbReference type="InterPro" id="IPR035686">
    <property type="entry name" value="CPSase_GATase1"/>
</dbReference>
<dbReference type="NCBIfam" id="NF009475">
    <property type="entry name" value="PRK12838.1"/>
    <property type="match status" value="1"/>
</dbReference>
<evidence type="ECO:0000256" key="15">
    <source>
        <dbReference type="ARBA" id="ARBA00074572"/>
    </source>
</evidence>
<dbReference type="InterPro" id="IPR002474">
    <property type="entry name" value="CarbamoylP_synth_ssu_N"/>
</dbReference>
<evidence type="ECO:0000256" key="8">
    <source>
        <dbReference type="ARBA" id="ARBA00022741"/>
    </source>
</evidence>
<comment type="function">
    <text evidence="12">Small subunit of the arginine-specific carbamoyl phosphate synthase (CPSase). CPSase catalyzes the formation of carbamoyl phosphate from the ammonia moiety of glutamine, carbonate, and phosphate donated by ATP, the first step of the arginine biosynthetic pathway. The small subunit (glutamine amidotransferase) binds and cleaves glutamine to supply the large subunit with the substrate ammonia.</text>
</comment>
<evidence type="ECO:0000256" key="9">
    <source>
        <dbReference type="ARBA" id="ARBA00022840"/>
    </source>
</evidence>
<accession>A0A5N6QGK4</accession>
<evidence type="ECO:0000313" key="19">
    <source>
        <dbReference type="Proteomes" id="UP000327013"/>
    </source>
</evidence>
<dbReference type="InterPro" id="IPR029062">
    <property type="entry name" value="Class_I_gatase-like"/>
</dbReference>
<evidence type="ECO:0000256" key="14">
    <source>
        <dbReference type="ARBA" id="ARBA00049285"/>
    </source>
</evidence>
<dbReference type="AlphaFoldDB" id="A0A5N6QGK4"/>
<dbReference type="PANTHER" id="PTHR11405">
    <property type="entry name" value="CARBAMOYLTRANSFERASE FAMILY MEMBER"/>
    <property type="match status" value="1"/>
</dbReference>
<name>A0A5N6QGK4_9ROSI</name>
<dbReference type="Pfam" id="PF00117">
    <property type="entry name" value="GATase"/>
    <property type="match status" value="1"/>
</dbReference>
<evidence type="ECO:0000256" key="16">
    <source>
        <dbReference type="ARBA" id="ARBA00083899"/>
    </source>
</evidence>
<proteinExistence type="inferred from homology"/>
<keyword evidence="5" id="KW-0055">Arginine biosynthesis</keyword>
<organism evidence="18 19">
    <name type="scientific">Carpinus fangiana</name>
    <dbReference type="NCBI Taxonomy" id="176857"/>
    <lineage>
        <taxon>Eukaryota</taxon>
        <taxon>Viridiplantae</taxon>
        <taxon>Streptophyta</taxon>
        <taxon>Embryophyta</taxon>
        <taxon>Tracheophyta</taxon>
        <taxon>Spermatophyta</taxon>
        <taxon>Magnoliopsida</taxon>
        <taxon>eudicotyledons</taxon>
        <taxon>Gunneridae</taxon>
        <taxon>Pentapetalae</taxon>
        <taxon>rosids</taxon>
        <taxon>fabids</taxon>
        <taxon>Fagales</taxon>
        <taxon>Betulaceae</taxon>
        <taxon>Carpinus</taxon>
    </lineage>
</organism>
<evidence type="ECO:0000256" key="10">
    <source>
        <dbReference type="ARBA" id="ARBA00022962"/>
    </source>
</evidence>
<keyword evidence="8" id="KW-0547">Nucleotide-binding</keyword>
<dbReference type="GO" id="GO:0006526">
    <property type="term" value="P:L-arginine biosynthetic process"/>
    <property type="evidence" value="ECO:0007669"/>
    <property type="project" value="UniProtKB-KW"/>
</dbReference>
<dbReference type="InterPro" id="IPR006274">
    <property type="entry name" value="CarbamoylP_synth_ssu"/>
</dbReference>
<dbReference type="EC" id="6.3.5.5" evidence="4"/>
<dbReference type="GO" id="GO:0004088">
    <property type="term" value="F:carbamoyl-phosphate synthase (glutamine-hydrolyzing) activity"/>
    <property type="evidence" value="ECO:0007669"/>
    <property type="project" value="UniProtKB-EC"/>
</dbReference>
<keyword evidence="9" id="KW-0067">ATP-binding</keyword>
<dbReference type="Proteomes" id="UP000327013">
    <property type="component" value="Chromosome 1"/>
</dbReference>
<keyword evidence="10" id="KW-0315">Glutamine amidotransferase</keyword>
<evidence type="ECO:0000313" key="18">
    <source>
        <dbReference type="EMBL" id="KAE7998307.1"/>
    </source>
</evidence>
<evidence type="ECO:0000256" key="2">
    <source>
        <dbReference type="ARBA" id="ARBA00005077"/>
    </source>
</evidence>
<dbReference type="SUPFAM" id="SSF52021">
    <property type="entry name" value="Carbamoyl phosphate synthetase, small subunit N-terminal domain"/>
    <property type="match status" value="1"/>
</dbReference>
<gene>
    <name evidence="18" type="ORF">FH972_002865</name>
</gene>
<dbReference type="GO" id="GO:0005524">
    <property type="term" value="F:ATP binding"/>
    <property type="evidence" value="ECO:0007669"/>
    <property type="project" value="UniProtKB-KW"/>
</dbReference>
<dbReference type="PRINTS" id="PR00099">
    <property type="entry name" value="CPSGATASE"/>
</dbReference>
<dbReference type="EMBL" id="CM017321">
    <property type="protein sequence ID" value="KAE7998307.1"/>
    <property type="molecule type" value="Genomic_DNA"/>
</dbReference>
<dbReference type="PRINTS" id="PR00097">
    <property type="entry name" value="ANTSNTHASEII"/>
</dbReference>
<dbReference type="GO" id="GO:0006541">
    <property type="term" value="P:glutamine metabolic process"/>
    <property type="evidence" value="ECO:0007669"/>
    <property type="project" value="InterPro"/>
</dbReference>
<dbReference type="PANTHER" id="PTHR11405:SF4">
    <property type="entry name" value="CARBAMOYL-PHOSPHATE SYNTHASE ARGININE-SPECIFIC SMALL CHAIN"/>
    <property type="match status" value="1"/>
</dbReference>
<keyword evidence="11" id="KW-0665">Pyrimidine biosynthesis</keyword>
<dbReference type="InterPro" id="IPR036480">
    <property type="entry name" value="CarbP_synth_ssu_N_sf"/>
</dbReference>
<evidence type="ECO:0000256" key="6">
    <source>
        <dbReference type="ARBA" id="ARBA00022598"/>
    </source>
</evidence>
<dbReference type="PROSITE" id="PS51273">
    <property type="entry name" value="GATASE_TYPE_1"/>
    <property type="match status" value="1"/>
</dbReference>
<dbReference type="OrthoDB" id="434at2759"/>
<reference evidence="18 19" key="1">
    <citation type="submission" date="2019-06" db="EMBL/GenBank/DDBJ databases">
        <title>A chromosomal-level reference genome of Carpinus fangiana (Coryloideae, Betulaceae).</title>
        <authorList>
            <person name="Yang X."/>
            <person name="Wang Z."/>
            <person name="Zhang L."/>
            <person name="Hao G."/>
            <person name="Liu J."/>
            <person name="Yang Y."/>
        </authorList>
    </citation>
    <scope>NUCLEOTIDE SEQUENCE [LARGE SCALE GENOMIC DNA]</scope>
    <source>
        <strain evidence="18">Cfa_2016G</strain>
        <tissue evidence="18">Leaf</tissue>
    </source>
</reference>
<comment type="catalytic activity">
    <reaction evidence="14">
        <text>L-glutamine + H2O = L-glutamate + NH4(+)</text>
        <dbReference type="Rhea" id="RHEA:15889"/>
        <dbReference type="ChEBI" id="CHEBI:15377"/>
        <dbReference type="ChEBI" id="CHEBI:28938"/>
        <dbReference type="ChEBI" id="CHEBI:29985"/>
        <dbReference type="ChEBI" id="CHEBI:58359"/>
    </reaction>
</comment>
<evidence type="ECO:0000259" key="17">
    <source>
        <dbReference type="SMART" id="SM01097"/>
    </source>
</evidence>
<dbReference type="GO" id="GO:0006221">
    <property type="term" value="P:pyrimidine nucleotide biosynthetic process"/>
    <property type="evidence" value="ECO:0007669"/>
    <property type="project" value="UniProtKB-KW"/>
</dbReference>
<feature type="domain" description="Carbamoyl-phosphate synthase small subunit N-terminal" evidence="17">
    <location>
        <begin position="55"/>
        <end position="185"/>
    </location>
</feature>